<evidence type="ECO:0000256" key="2">
    <source>
        <dbReference type="ARBA" id="ARBA00023125"/>
    </source>
</evidence>
<dbReference type="Gene3D" id="2.60.120.10">
    <property type="entry name" value="Jelly Rolls"/>
    <property type="match status" value="1"/>
</dbReference>
<dbReference type="InterPro" id="IPR036388">
    <property type="entry name" value="WH-like_DNA-bd_sf"/>
</dbReference>
<name>A0A6N8F630_9GAMM</name>
<dbReference type="FunFam" id="1.10.10.10:FF:000028">
    <property type="entry name" value="Fumarate/nitrate reduction transcriptional regulator Fnr"/>
    <property type="match status" value="1"/>
</dbReference>
<protein>
    <submittedName>
        <fullName evidence="6">Fumarate/nitrate reduction transcriptional regulator Fnr</fullName>
    </submittedName>
</protein>
<accession>A0A6N8F630</accession>
<organism evidence="6 7">
    <name type="scientific">Psychrosphaera haliotis</name>
    <dbReference type="NCBI Taxonomy" id="555083"/>
    <lineage>
        <taxon>Bacteria</taxon>
        <taxon>Pseudomonadati</taxon>
        <taxon>Pseudomonadota</taxon>
        <taxon>Gammaproteobacteria</taxon>
        <taxon>Alteromonadales</taxon>
        <taxon>Pseudoalteromonadaceae</taxon>
        <taxon>Psychrosphaera</taxon>
    </lineage>
</organism>
<feature type="domain" description="Cyclic nucleotide-binding" evidence="4">
    <location>
        <begin position="27"/>
        <end position="101"/>
    </location>
</feature>
<dbReference type="SUPFAM" id="SSF46785">
    <property type="entry name" value="Winged helix' DNA-binding domain"/>
    <property type="match status" value="1"/>
</dbReference>
<dbReference type="InterPro" id="IPR014710">
    <property type="entry name" value="RmlC-like_jellyroll"/>
</dbReference>
<evidence type="ECO:0000256" key="3">
    <source>
        <dbReference type="ARBA" id="ARBA00023163"/>
    </source>
</evidence>
<dbReference type="PANTHER" id="PTHR24567">
    <property type="entry name" value="CRP FAMILY TRANSCRIPTIONAL REGULATORY PROTEIN"/>
    <property type="match status" value="1"/>
</dbReference>
<sequence>MTGTKQKHNCGSFSISCTNCNLSQLCIPFTLEDSELEKLDDLIERKKPYQKNQTLFDAGQPLKTLFAVRSGSFKSFLVDDDGTEQITAFHLPGDIIGFDALSTNSHITYSQAMETSMVCEIPYTTIEDLSGHMPNLRQQITRLMSNEIKSDQSMFMLLNKKTAEQRICSFISTLSNRFSERNLSSTTFRLPMTRAEIGNYLGLTVETVSRIFSKLQKLGIIAIDGKFISVLDLPKVENLVN</sequence>
<dbReference type="Proteomes" id="UP000439994">
    <property type="component" value="Unassembled WGS sequence"/>
</dbReference>
<keyword evidence="7" id="KW-1185">Reference proteome</keyword>
<evidence type="ECO:0000259" key="4">
    <source>
        <dbReference type="PROSITE" id="PS50042"/>
    </source>
</evidence>
<keyword evidence="2" id="KW-0238">DNA-binding</keyword>
<dbReference type="PRINTS" id="PR00034">
    <property type="entry name" value="HTHCRP"/>
</dbReference>
<dbReference type="NCBIfam" id="NF008365">
    <property type="entry name" value="PRK11161.1"/>
    <property type="match status" value="1"/>
</dbReference>
<dbReference type="InterPro" id="IPR050397">
    <property type="entry name" value="Env_Response_Regulators"/>
</dbReference>
<feature type="domain" description="HTH crp-type" evidence="5">
    <location>
        <begin position="161"/>
        <end position="234"/>
    </location>
</feature>
<dbReference type="PROSITE" id="PS50042">
    <property type="entry name" value="CNMP_BINDING_3"/>
    <property type="match status" value="1"/>
</dbReference>
<comment type="caution">
    <text evidence="6">The sequence shown here is derived from an EMBL/GenBank/DDBJ whole genome shotgun (WGS) entry which is preliminary data.</text>
</comment>
<keyword evidence="1" id="KW-0805">Transcription regulation</keyword>
<dbReference type="InterPro" id="IPR036390">
    <property type="entry name" value="WH_DNA-bd_sf"/>
</dbReference>
<evidence type="ECO:0000259" key="5">
    <source>
        <dbReference type="PROSITE" id="PS51063"/>
    </source>
</evidence>
<dbReference type="AlphaFoldDB" id="A0A6N8F630"/>
<dbReference type="PROSITE" id="PS00042">
    <property type="entry name" value="HTH_CRP_1"/>
    <property type="match status" value="1"/>
</dbReference>
<dbReference type="InterPro" id="IPR000595">
    <property type="entry name" value="cNMP-bd_dom"/>
</dbReference>
<dbReference type="InterPro" id="IPR012318">
    <property type="entry name" value="HTH_CRP"/>
</dbReference>
<dbReference type="PROSITE" id="PS51063">
    <property type="entry name" value="HTH_CRP_2"/>
    <property type="match status" value="1"/>
</dbReference>
<dbReference type="FunFam" id="2.60.120.10:FF:000004">
    <property type="entry name" value="Fumarate/nitrate reduction transcriptional regulator Fnr"/>
    <property type="match status" value="1"/>
</dbReference>
<evidence type="ECO:0000256" key="1">
    <source>
        <dbReference type="ARBA" id="ARBA00023015"/>
    </source>
</evidence>
<dbReference type="CDD" id="cd00038">
    <property type="entry name" value="CAP_ED"/>
    <property type="match status" value="1"/>
</dbReference>
<dbReference type="OrthoDB" id="7643467at2"/>
<dbReference type="InterPro" id="IPR018490">
    <property type="entry name" value="cNMP-bd_dom_sf"/>
</dbReference>
<dbReference type="SMART" id="SM00419">
    <property type="entry name" value="HTH_CRP"/>
    <property type="match status" value="1"/>
</dbReference>
<dbReference type="Pfam" id="PF00027">
    <property type="entry name" value="cNMP_binding"/>
    <property type="match status" value="1"/>
</dbReference>
<dbReference type="Gene3D" id="1.10.10.10">
    <property type="entry name" value="Winged helix-like DNA-binding domain superfamily/Winged helix DNA-binding domain"/>
    <property type="match status" value="1"/>
</dbReference>
<reference evidence="6 7" key="1">
    <citation type="submission" date="2019-11" db="EMBL/GenBank/DDBJ databases">
        <title>P. haliotis isolates from Z. marina roots.</title>
        <authorList>
            <person name="Cohen M."/>
            <person name="Jospin G."/>
            <person name="Eisen J.A."/>
            <person name="Coil D.A."/>
        </authorList>
    </citation>
    <scope>NUCLEOTIDE SEQUENCE [LARGE SCALE GENOMIC DNA]</scope>
    <source>
        <strain evidence="6 7">UCD-MCMsp1aY</strain>
    </source>
</reference>
<dbReference type="CDD" id="cd00092">
    <property type="entry name" value="HTH_CRP"/>
    <property type="match status" value="1"/>
</dbReference>
<dbReference type="GO" id="GO:0003677">
    <property type="term" value="F:DNA binding"/>
    <property type="evidence" value="ECO:0007669"/>
    <property type="project" value="UniProtKB-KW"/>
</dbReference>
<dbReference type="GO" id="GO:0005829">
    <property type="term" value="C:cytosol"/>
    <property type="evidence" value="ECO:0007669"/>
    <property type="project" value="TreeGrafter"/>
</dbReference>
<keyword evidence="3" id="KW-0804">Transcription</keyword>
<dbReference type="SMART" id="SM00100">
    <property type="entry name" value="cNMP"/>
    <property type="match status" value="1"/>
</dbReference>
<gene>
    <name evidence="6" type="primary">fnr</name>
    <name evidence="6" type="ORF">GNP35_04380</name>
</gene>
<dbReference type="RefSeq" id="WP_155694864.1">
    <property type="nucleotide sequence ID" value="NZ_WOCD01000002.1"/>
</dbReference>
<proteinExistence type="predicted"/>
<dbReference type="SUPFAM" id="SSF51206">
    <property type="entry name" value="cAMP-binding domain-like"/>
    <property type="match status" value="1"/>
</dbReference>
<evidence type="ECO:0000313" key="7">
    <source>
        <dbReference type="Proteomes" id="UP000439994"/>
    </source>
</evidence>
<dbReference type="PANTHER" id="PTHR24567:SF75">
    <property type="entry name" value="FUMARATE AND NITRATE REDUCTION REGULATORY PROTEIN"/>
    <property type="match status" value="1"/>
</dbReference>
<dbReference type="EMBL" id="WOCD01000002">
    <property type="protein sequence ID" value="MUH71783.1"/>
    <property type="molecule type" value="Genomic_DNA"/>
</dbReference>
<dbReference type="GO" id="GO:0003700">
    <property type="term" value="F:DNA-binding transcription factor activity"/>
    <property type="evidence" value="ECO:0007669"/>
    <property type="project" value="InterPro"/>
</dbReference>
<dbReference type="Pfam" id="PF13545">
    <property type="entry name" value="HTH_Crp_2"/>
    <property type="match status" value="1"/>
</dbReference>
<dbReference type="InterPro" id="IPR018335">
    <property type="entry name" value="Tscrpt_reg_HTH_Crp-type_CS"/>
</dbReference>
<evidence type="ECO:0000313" key="6">
    <source>
        <dbReference type="EMBL" id="MUH71783.1"/>
    </source>
</evidence>